<dbReference type="InterPro" id="IPR046341">
    <property type="entry name" value="SET_dom_sf"/>
</dbReference>
<evidence type="ECO:0000256" key="3">
    <source>
        <dbReference type="ARBA" id="ARBA00022603"/>
    </source>
</evidence>
<dbReference type="PROSITE" id="PS50013">
    <property type="entry name" value="CHROMO_2"/>
    <property type="match status" value="1"/>
</dbReference>
<feature type="region of interest" description="Disordered" evidence="9">
    <location>
        <begin position="148"/>
        <end position="177"/>
    </location>
</feature>
<dbReference type="InterPro" id="IPR023780">
    <property type="entry name" value="Chromo_domain"/>
</dbReference>
<dbReference type="SUPFAM" id="SSF54160">
    <property type="entry name" value="Chromo domain-like"/>
    <property type="match status" value="1"/>
</dbReference>
<evidence type="ECO:0008006" key="16">
    <source>
        <dbReference type="Google" id="ProtNLM"/>
    </source>
</evidence>
<dbReference type="InterPro" id="IPR050973">
    <property type="entry name" value="H3K9_Histone-Lys_N-MTase"/>
</dbReference>
<keyword evidence="8" id="KW-0137">Centromere</keyword>
<evidence type="ECO:0000313" key="14">
    <source>
        <dbReference type="EMBL" id="KAK7085614.1"/>
    </source>
</evidence>
<dbReference type="Pfam" id="PF00385">
    <property type="entry name" value="Chromo"/>
    <property type="match status" value="1"/>
</dbReference>
<dbReference type="PROSITE" id="PS50867">
    <property type="entry name" value="PRE_SET"/>
    <property type="match status" value="1"/>
</dbReference>
<evidence type="ECO:0000256" key="8">
    <source>
        <dbReference type="ARBA" id="ARBA00023328"/>
    </source>
</evidence>
<evidence type="ECO:0000259" key="13">
    <source>
        <dbReference type="PROSITE" id="PS50868"/>
    </source>
</evidence>
<accession>A0AAN9AEH5</accession>
<dbReference type="Pfam" id="PF00856">
    <property type="entry name" value="SET"/>
    <property type="match status" value="1"/>
</dbReference>
<dbReference type="CDD" id="cd00024">
    <property type="entry name" value="CD_CSD"/>
    <property type="match status" value="1"/>
</dbReference>
<dbReference type="Gene3D" id="2.40.50.40">
    <property type="match status" value="1"/>
</dbReference>
<evidence type="ECO:0000256" key="6">
    <source>
        <dbReference type="ARBA" id="ARBA00022723"/>
    </source>
</evidence>
<dbReference type="Pfam" id="PF05033">
    <property type="entry name" value="Pre-SET"/>
    <property type="match status" value="1"/>
</dbReference>
<feature type="domain" description="Pre-SET" evidence="12">
    <location>
        <begin position="432"/>
        <end position="492"/>
    </location>
</feature>
<evidence type="ECO:0000313" key="15">
    <source>
        <dbReference type="Proteomes" id="UP001381693"/>
    </source>
</evidence>
<protein>
    <recommendedName>
        <fullName evidence="16">Histone-lysine N-methyltransferase</fullName>
    </recommendedName>
</protein>
<evidence type="ECO:0000256" key="7">
    <source>
        <dbReference type="ARBA" id="ARBA00022833"/>
    </source>
</evidence>
<sequence>MKTLSSKNGVKEISPNDKKKSNGNEMKLVAQHKLYECSKELRLSLLKTREAFSSFKTKCFFFPEPQFCKTFSESLKQAESSIDEMGNRLSELISRANDIPEVKTEVSVALTQEVQDSKALPAKRSVKESMFSLNNDNPEALAKVNMNITPPASEPGNDDDMATASRQSGRSVGKRGRKKKEEYLVCKRPKRSLLNTYVKETFAPATEEKPDEREKEEAEVEYEVENIIEFKKIQNKFFYKVSWRGYGPDDCTWEPSDHLTDCREILIEFLKSKLYEREVHLNKMEPTHHLIPQDPNLRDYLVEAFLKFVNNPTPKEKEKICKLYFANIKMPASNEEVRDLVDRALSARKVEKYIIYKQKLREQAVIRDVQQQREKQLAQLRNWERNMNSVCSDPAKIVVENMIDLELPPLDFFYINELKAGQGVTIPNDPLLGCECKDCFETPSSCCAKQMNSWFAYSKHGRLKVSLGTPIYECNKRCCCPPTCINRVVQKGRCFSLSIFRTDNGTGWGVKALEPIKKDSFVVEYVGEVITSEEAEWRGEIYDKKGCTYLFDMDFNNGDQNPYTVDAAKYGNVSHFINHSCDPNLVVFNVWVNCLDPDLPRLALFSCRDIKKGEELTFDYNSGLESEQNKNKANSLPGDSNDADSILTPEKPESMQNGNSALPKTPKGNRGLKYGKTECRCGSANCRRYFF</sequence>
<feature type="compositionally biased region" description="Polar residues" evidence="9">
    <location>
        <begin position="627"/>
        <end position="638"/>
    </location>
</feature>
<dbReference type="EMBL" id="JAXCGZ010000724">
    <property type="protein sequence ID" value="KAK7085614.1"/>
    <property type="molecule type" value="Genomic_DNA"/>
</dbReference>
<dbReference type="PANTHER" id="PTHR46223">
    <property type="entry name" value="HISTONE-LYSINE N-METHYLTRANSFERASE SUV39H"/>
    <property type="match status" value="1"/>
</dbReference>
<keyword evidence="15" id="KW-1185">Reference proteome</keyword>
<dbReference type="SMART" id="SM00298">
    <property type="entry name" value="CHROMO"/>
    <property type="match status" value="1"/>
</dbReference>
<dbReference type="PROSITE" id="PS50280">
    <property type="entry name" value="SET"/>
    <property type="match status" value="1"/>
</dbReference>
<keyword evidence="2" id="KW-0158">Chromosome</keyword>
<dbReference type="PANTHER" id="PTHR46223:SF4">
    <property type="entry name" value="HISTONE-LYSINE N-METHYLTRANSFERASE-RELATED"/>
    <property type="match status" value="1"/>
</dbReference>
<feature type="domain" description="Chromo" evidence="10">
    <location>
        <begin position="222"/>
        <end position="281"/>
    </location>
</feature>
<evidence type="ECO:0000259" key="12">
    <source>
        <dbReference type="PROSITE" id="PS50867"/>
    </source>
</evidence>
<evidence type="ECO:0000256" key="4">
    <source>
        <dbReference type="ARBA" id="ARBA00022679"/>
    </source>
</evidence>
<evidence type="ECO:0000259" key="10">
    <source>
        <dbReference type="PROSITE" id="PS50013"/>
    </source>
</evidence>
<feature type="region of interest" description="Disordered" evidence="9">
    <location>
        <begin position="627"/>
        <end position="669"/>
    </location>
</feature>
<dbReference type="GO" id="GO:0032259">
    <property type="term" value="P:methylation"/>
    <property type="evidence" value="ECO:0007669"/>
    <property type="project" value="UniProtKB-KW"/>
</dbReference>
<comment type="subcellular location">
    <subcellularLocation>
        <location evidence="1">Chromosome</location>
        <location evidence="1">Centromere</location>
    </subcellularLocation>
</comment>
<dbReference type="InterPro" id="IPR007728">
    <property type="entry name" value="Pre-SET_dom"/>
</dbReference>
<dbReference type="InterPro" id="IPR001214">
    <property type="entry name" value="SET_dom"/>
</dbReference>
<dbReference type="GO" id="GO:0046974">
    <property type="term" value="F:histone H3K9 methyltransferase activity"/>
    <property type="evidence" value="ECO:0007669"/>
    <property type="project" value="TreeGrafter"/>
</dbReference>
<dbReference type="InterPro" id="IPR016197">
    <property type="entry name" value="Chromo-like_dom_sf"/>
</dbReference>
<keyword evidence="7" id="KW-0862">Zinc</keyword>
<evidence type="ECO:0000256" key="2">
    <source>
        <dbReference type="ARBA" id="ARBA00022454"/>
    </source>
</evidence>
<dbReference type="CDD" id="cd10542">
    <property type="entry name" value="SET_SUV39H"/>
    <property type="match status" value="1"/>
</dbReference>
<proteinExistence type="predicted"/>
<dbReference type="SMART" id="SM00317">
    <property type="entry name" value="SET"/>
    <property type="match status" value="1"/>
</dbReference>
<reference evidence="14 15" key="1">
    <citation type="submission" date="2023-11" db="EMBL/GenBank/DDBJ databases">
        <title>Halocaridina rubra genome assembly.</title>
        <authorList>
            <person name="Smith C."/>
        </authorList>
    </citation>
    <scope>NUCLEOTIDE SEQUENCE [LARGE SCALE GENOMIC DNA]</scope>
    <source>
        <strain evidence="14">EP-1</strain>
        <tissue evidence="14">Whole</tissue>
    </source>
</reference>
<dbReference type="InterPro" id="IPR000953">
    <property type="entry name" value="Chromo/chromo_shadow_dom"/>
</dbReference>
<feature type="region of interest" description="Disordered" evidence="9">
    <location>
        <begin position="1"/>
        <end position="25"/>
    </location>
</feature>
<evidence type="ECO:0000259" key="11">
    <source>
        <dbReference type="PROSITE" id="PS50280"/>
    </source>
</evidence>
<dbReference type="GO" id="GO:0005634">
    <property type="term" value="C:nucleus"/>
    <property type="evidence" value="ECO:0007669"/>
    <property type="project" value="InterPro"/>
</dbReference>
<dbReference type="Proteomes" id="UP001381693">
    <property type="component" value="Unassembled WGS sequence"/>
</dbReference>
<organism evidence="14 15">
    <name type="scientific">Halocaridina rubra</name>
    <name type="common">Hawaiian red shrimp</name>
    <dbReference type="NCBI Taxonomy" id="373956"/>
    <lineage>
        <taxon>Eukaryota</taxon>
        <taxon>Metazoa</taxon>
        <taxon>Ecdysozoa</taxon>
        <taxon>Arthropoda</taxon>
        <taxon>Crustacea</taxon>
        <taxon>Multicrustacea</taxon>
        <taxon>Malacostraca</taxon>
        <taxon>Eumalacostraca</taxon>
        <taxon>Eucarida</taxon>
        <taxon>Decapoda</taxon>
        <taxon>Pleocyemata</taxon>
        <taxon>Caridea</taxon>
        <taxon>Atyoidea</taxon>
        <taxon>Atyidae</taxon>
        <taxon>Halocaridina</taxon>
    </lineage>
</organism>
<keyword evidence="6" id="KW-0479">Metal-binding</keyword>
<feature type="domain" description="SET" evidence="11">
    <location>
        <begin position="495"/>
        <end position="621"/>
    </location>
</feature>
<dbReference type="InterPro" id="IPR003616">
    <property type="entry name" value="Post-SET_dom"/>
</dbReference>
<evidence type="ECO:0000256" key="5">
    <source>
        <dbReference type="ARBA" id="ARBA00022691"/>
    </source>
</evidence>
<keyword evidence="5" id="KW-0949">S-adenosyl-L-methionine</keyword>
<name>A0AAN9AEH5_HALRR</name>
<dbReference type="Gene3D" id="2.170.270.10">
    <property type="entry name" value="SET domain"/>
    <property type="match status" value="1"/>
</dbReference>
<feature type="domain" description="Post-SET" evidence="13">
    <location>
        <begin position="675"/>
        <end position="691"/>
    </location>
</feature>
<keyword evidence="4" id="KW-0808">Transferase</keyword>
<dbReference type="SMART" id="SM00468">
    <property type="entry name" value="PreSET"/>
    <property type="match status" value="1"/>
</dbReference>
<evidence type="ECO:0000256" key="9">
    <source>
        <dbReference type="SAM" id="MobiDB-lite"/>
    </source>
</evidence>
<dbReference type="GO" id="GO:0000775">
    <property type="term" value="C:chromosome, centromeric region"/>
    <property type="evidence" value="ECO:0007669"/>
    <property type="project" value="UniProtKB-SubCell"/>
</dbReference>
<dbReference type="GO" id="GO:0008270">
    <property type="term" value="F:zinc ion binding"/>
    <property type="evidence" value="ECO:0007669"/>
    <property type="project" value="InterPro"/>
</dbReference>
<dbReference type="SUPFAM" id="SSF82199">
    <property type="entry name" value="SET domain"/>
    <property type="match status" value="1"/>
</dbReference>
<dbReference type="PROSITE" id="PS50868">
    <property type="entry name" value="POST_SET"/>
    <property type="match status" value="1"/>
</dbReference>
<comment type="caution">
    <text evidence="14">The sequence shown here is derived from an EMBL/GenBank/DDBJ whole genome shotgun (WGS) entry which is preliminary data.</text>
</comment>
<gene>
    <name evidence="14" type="ORF">SK128_019512</name>
</gene>
<dbReference type="AlphaFoldDB" id="A0AAN9AEH5"/>
<evidence type="ECO:0000256" key="1">
    <source>
        <dbReference type="ARBA" id="ARBA00004584"/>
    </source>
</evidence>
<keyword evidence="3" id="KW-0489">Methyltransferase</keyword>